<evidence type="ECO:0000256" key="3">
    <source>
        <dbReference type="ARBA" id="ARBA00022448"/>
    </source>
</evidence>
<keyword evidence="14 16" id="KW-0472">Membrane</keyword>
<feature type="transmembrane region" description="Helical" evidence="16">
    <location>
        <begin position="874"/>
        <end position="891"/>
    </location>
</feature>
<dbReference type="Proteomes" id="UP000005446">
    <property type="component" value="Unassembled WGS sequence"/>
</dbReference>
<comment type="caution">
    <text evidence="18">The sequence shown here is derived from an EMBL/GenBank/DDBJ whole genome shotgun (WGS) entry which is preliminary data.</text>
</comment>
<dbReference type="GO" id="GO:0051539">
    <property type="term" value="F:4 iron, 4 sulfur cluster binding"/>
    <property type="evidence" value="ECO:0007669"/>
    <property type="project" value="UniProtKB-UniRule"/>
</dbReference>
<feature type="transmembrane region" description="Helical" evidence="16">
    <location>
        <begin position="716"/>
        <end position="736"/>
    </location>
</feature>
<feature type="transmembrane region" description="Helical" evidence="16">
    <location>
        <begin position="512"/>
        <end position="537"/>
    </location>
</feature>
<evidence type="ECO:0000256" key="11">
    <source>
        <dbReference type="ARBA" id="ARBA00022989"/>
    </source>
</evidence>
<feature type="domain" description="Amino acid permease/ SLC12A" evidence="17">
    <location>
        <begin position="434"/>
        <end position="895"/>
    </location>
</feature>
<feature type="binding site" evidence="15">
    <location>
        <position position="202"/>
    </location>
    <ligand>
        <name>[4Fe-4S] cluster</name>
        <dbReference type="ChEBI" id="CHEBI:49883"/>
        <note>ligand shared between dimeric partners</note>
    </ligand>
</feature>
<dbReference type="OrthoDB" id="3900342at2759"/>
<dbReference type="GO" id="GO:0016020">
    <property type="term" value="C:membrane"/>
    <property type="evidence" value="ECO:0007669"/>
    <property type="project" value="UniProtKB-SubCell"/>
</dbReference>
<dbReference type="Gene3D" id="1.20.1740.10">
    <property type="entry name" value="Amino acid/polyamine transporter I"/>
    <property type="match status" value="1"/>
</dbReference>
<dbReference type="InterPro" id="IPR019591">
    <property type="entry name" value="Mrp/NBP35_ATP-bd"/>
</dbReference>
<sequence length="937" mass="101434">MSLDNVKNIVLVLSGKGGVGKSSVTTQLALSLSLAGHSVGILDIDLTGPSIPRLFGIETATVTQAPGGWIPVPVHAANPTAGIGSLSCMSLGFLLRERGDAVVWRGPKKTAMVRQFLTDVLWGEIDYLLIDTPPGTSDEHISLAETLLKNALPGQVAGAVVVTTPQAVATADVKKELNFCVKTGINVIGVVENMSGFVCPNCSECTNIFSKGGGEVMAMDFKVKFLGRVPIDPQFIMLVETGRRPVYPIGTEINGLDVGRSEVVDNSGDYKDPGQFAIVYESFPLCQVSAMVGPWLSHSRRISHALEPSLAFLIIHFYRETCVHLACNIVKMLDRVQQFQELTKRAPRATKINQVSIGLSLHEMQLRLASDPAQDHAPSIRFSTLVYETNTGGAHGHELPRESFWTRMGCTPTSFKRRTLATDNQLNQTMKPRHLHMIAIGGSIGAGFFVGSGSALNRGGPATLLIDFAIIGFAMFNVCYALGELAVMYPVSGGFYTYSSRFIDPSWGFAMGWNYVFQWAIVLPLELVVASFTVAYWNDEVNVAVWITLFAVAIIAINVFGSLGYAEEEFWSSVLKLGAIISFMIIGLILVCGGGPSNGIYSEYWGARLWYDPGAFKNGFKGVCSVFVTAAFSFSGTELVGLAAAEAENPAKALPGAIKQVFWRITLFYIVGLMFVGLLVSSTDERLLGANPFINVAASPFVIAAKDAGLTGYDSFMNFIILVSVVSIGNSGVYGGSRTLTALAEQGYAPKFFSYVDRAGRPLPSTILILVCGFLGYISLASSGPLVFDWLLALSGLAALFTWGSICLAHIRFRSAWKAQGHTLDEIPFKAALGVGGSWAGLILIVLVLIAQFYTALSPLGVDGIGTAEDFFKSYLALPVVLLFFICGYFWKGTKWRRAADLDVDTGRREVDWNRINAYKAQVAMYPAWRRLLVAMF</sequence>
<evidence type="ECO:0000256" key="8">
    <source>
        <dbReference type="ARBA" id="ARBA00022741"/>
    </source>
</evidence>
<dbReference type="HOGENOM" id="CLU_312841_0_0_1"/>
<keyword evidence="4 15" id="KW-0004">4Fe-4S</keyword>
<evidence type="ECO:0000256" key="7">
    <source>
        <dbReference type="ARBA" id="ARBA00022723"/>
    </source>
</evidence>
<dbReference type="GO" id="GO:0005737">
    <property type="term" value="C:cytoplasm"/>
    <property type="evidence" value="ECO:0007669"/>
    <property type="project" value="UniProtKB-SubCell"/>
</dbReference>
<dbReference type="HAMAP" id="MF_03039">
    <property type="entry name" value="NUBP2"/>
    <property type="match status" value="1"/>
</dbReference>
<dbReference type="GO" id="GO:0046872">
    <property type="term" value="F:metal ion binding"/>
    <property type="evidence" value="ECO:0007669"/>
    <property type="project" value="UniProtKB-KW"/>
</dbReference>
<feature type="transmembrane region" description="Helical" evidence="16">
    <location>
        <begin position="468"/>
        <end position="491"/>
    </location>
</feature>
<evidence type="ECO:0000313" key="19">
    <source>
        <dbReference type="Proteomes" id="UP000005446"/>
    </source>
</evidence>
<evidence type="ECO:0000259" key="17">
    <source>
        <dbReference type="Pfam" id="PF00324"/>
    </source>
</evidence>
<dbReference type="FunFam" id="3.40.50.300:FF:001300">
    <property type="entry name" value="Cytosolic Fe-S cluster assembly factor CFD1"/>
    <property type="match status" value="1"/>
</dbReference>
<feature type="transmembrane region" description="Helical" evidence="16">
    <location>
        <begin position="543"/>
        <end position="565"/>
    </location>
</feature>
<dbReference type="Pfam" id="PF10609">
    <property type="entry name" value="ParA"/>
    <property type="match status" value="1"/>
</dbReference>
<dbReference type="FunFam" id="1.20.1740.10:FF:000017">
    <property type="entry name" value="Amino acid permease"/>
    <property type="match status" value="1"/>
</dbReference>
<reference evidence="18 19" key="1">
    <citation type="journal article" date="2012" name="Eukaryot. Cell">
        <title>Genome sequence of the fungus Glarea lozoyensis: the first genome sequence of a species from the Helotiaceae family.</title>
        <authorList>
            <person name="Youssar L."/>
            <person name="Gruening B.A."/>
            <person name="Erxleben A."/>
            <person name="Guenther S."/>
            <person name="Huettel W."/>
        </authorList>
    </citation>
    <scope>NUCLEOTIDE SEQUENCE [LARGE SCALE GENOMIC DNA]</scope>
    <source>
        <strain evidence="19">ATCC 74030 / MF5533</strain>
    </source>
</reference>
<dbReference type="InterPro" id="IPR028600">
    <property type="entry name" value="NUBP2/Cfd1_eukaryotes"/>
</dbReference>
<keyword evidence="11 16" id="KW-1133">Transmembrane helix</keyword>
<comment type="similarity">
    <text evidence="15">Belongs to the Mrp/NBP35 ATP-binding proteins family. NUBP2/CFD1 subfamily.</text>
</comment>
<feature type="transmembrane region" description="Helical" evidence="16">
    <location>
        <begin position="767"/>
        <end position="784"/>
    </location>
</feature>
<organism evidence="18 19">
    <name type="scientific">Glarea lozoyensis (strain ATCC 74030 / MF5533)</name>
    <dbReference type="NCBI Taxonomy" id="1104152"/>
    <lineage>
        <taxon>Eukaryota</taxon>
        <taxon>Fungi</taxon>
        <taxon>Dikarya</taxon>
        <taxon>Ascomycota</taxon>
        <taxon>Pezizomycotina</taxon>
        <taxon>Leotiomycetes</taxon>
        <taxon>Helotiales</taxon>
        <taxon>Helotiaceae</taxon>
        <taxon>Glarea</taxon>
    </lineage>
</organism>
<dbReference type="InterPro" id="IPR033756">
    <property type="entry name" value="YlxH/NBP35"/>
</dbReference>
<evidence type="ECO:0000313" key="18">
    <source>
        <dbReference type="EMBL" id="EHL01960.1"/>
    </source>
</evidence>
<dbReference type="InterPro" id="IPR050524">
    <property type="entry name" value="APC_YAT"/>
</dbReference>
<comment type="subcellular location">
    <subcellularLocation>
        <location evidence="2 15">Cytoplasm</location>
    </subcellularLocation>
    <subcellularLocation>
        <location evidence="1">Membrane</location>
        <topology evidence="1">Multi-pass membrane protein</topology>
    </subcellularLocation>
</comment>
<dbReference type="InterPro" id="IPR004841">
    <property type="entry name" value="AA-permease/SLC12A_dom"/>
</dbReference>
<proteinExistence type="inferred from homology"/>
<evidence type="ECO:0000256" key="2">
    <source>
        <dbReference type="ARBA" id="ARBA00004496"/>
    </source>
</evidence>
<dbReference type="GO" id="GO:0140663">
    <property type="term" value="F:ATP-dependent FeS chaperone activity"/>
    <property type="evidence" value="ECO:0007669"/>
    <property type="project" value="InterPro"/>
</dbReference>
<gene>
    <name evidence="18" type="ORF">M7I_1909</name>
</gene>
<keyword evidence="9 15" id="KW-0067">ATP-binding</keyword>
<feature type="binding site" evidence="15">
    <location>
        <begin position="15"/>
        <end position="22"/>
    </location>
    <ligand>
        <name>ATP</name>
        <dbReference type="ChEBI" id="CHEBI:30616"/>
    </ligand>
</feature>
<keyword evidence="13 15" id="KW-0411">Iron-sulfur</keyword>
<dbReference type="PROSITE" id="PS00218">
    <property type="entry name" value="AMINO_ACID_PERMEASE_1"/>
    <property type="match status" value="1"/>
</dbReference>
<dbReference type="PROSITE" id="PS01215">
    <property type="entry name" value="MRP"/>
    <property type="match status" value="1"/>
</dbReference>
<evidence type="ECO:0000256" key="4">
    <source>
        <dbReference type="ARBA" id="ARBA00022485"/>
    </source>
</evidence>
<name>H0EHD1_GLAL7</name>
<evidence type="ECO:0000256" key="16">
    <source>
        <dbReference type="SAM" id="Phobius"/>
    </source>
</evidence>
<dbReference type="EMBL" id="AGUE01000040">
    <property type="protein sequence ID" value="EHL01960.1"/>
    <property type="molecule type" value="Genomic_DNA"/>
</dbReference>
<keyword evidence="6 16" id="KW-0812">Transmembrane</keyword>
<evidence type="ECO:0000256" key="13">
    <source>
        <dbReference type="ARBA" id="ARBA00023014"/>
    </source>
</evidence>
<keyword evidence="19" id="KW-1185">Reference proteome</keyword>
<evidence type="ECO:0000256" key="12">
    <source>
        <dbReference type="ARBA" id="ARBA00023004"/>
    </source>
</evidence>
<dbReference type="InterPro" id="IPR027417">
    <property type="entry name" value="P-loop_NTPase"/>
</dbReference>
<dbReference type="InterPro" id="IPR000808">
    <property type="entry name" value="Mrp-like_CS"/>
</dbReference>
<dbReference type="SUPFAM" id="SSF52540">
    <property type="entry name" value="P-loop containing nucleoside triphosphate hydrolases"/>
    <property type="match status" value="1"/>
</dbReference>
<dbReference type="CDD" id="cd02037">
    <property type="entry name" value="Mrp_NBP35"/>
    <property type="match status" value="1"/>
</dbReference>
<feature type="transmembrane region" description="Helical" evidence="16">
    <location>
        <begin position="435"/>
        <end position="456"/>
    </location>
</feature>
<accession>H0EHD1</accession>
<dbReference type="PANTHER" id="PTHR43341:SF12">
    <property type="entry name" value="AMINO ACID TRANSPORTER (EUROFUNG)"/>
    <property type="match status" value="1"/>
</dbReference>
<dbReference type="Gene3D" id="3.40.50.300">
    <property type="entry name" value="P-loop containing nucleotide triphosphate hydrolases"/>
    <property type="match status" value="1"/>
</dbReference>
<evidence type="ECO:0000256" key="10">
    <source>
        <dbReference type="ARBA" id="ARBA00022970"/>
    </source>
</evidence>
<protein>
    <submittedName>
        <fullName evidence="18">Putative Amino-acid permease inda1</fullName>
    </submittedName>
</protein>
<evidence type="ECO:0000256" key="15">
    <source>
        <dbReference type="HAMAP-Rule" id="MF_03039"/>
    </source>
</evidence>
<dbReference type="Pfam" id="PF00324">
    <property type="entry name" value="AA_permease"/>
    <property type="match status" value="1"/>
</dbReference>
<keyword evidence="5 15" id="KW-0963">Cytoplasm</keyword>
<keyword evidence="3" id="KW-0813">Transport</keyword>
<feature type="transmembrane region" description="Helical" evidence="16">
    <location>
        <begin position="661"/>
        <end position="680"/>
    </location>
</feature>
<dbReference type="GO" id="GO:0005524">
    <property type="term" value="F:ATP binding"/>
    <property type="evidence" value="ECO:0007669"/>
    <property type="project" value="UniProtKB-KW"/>
</dbReference>
<dbReference type="HAMAP" id="MF_02040">
    <property type="entry name" value="Mrp_NBP35"/>
    <property type="match status" value="1"/>
</dbReference>
<evidence type="ECO:0000256" key="6">
    <source>
        <dbReference type="ARBA" id="ARBA00022692"/>
    </source>
</evidence>
<evidence type="ECO:0000256" key="5">
    <source>
        <dbReference type="ARBA" id="ARBA00022490"/>
    </source>
</evidence>
<keyword evidence="7 15" id="KW-0479">Metal-binding</keyword>
<dbReference type="PANTHER" id="PTHR43341">
    <property type="entry name" value="AMINO ACID PERMEASE"/>
    <property type="match status" value="1"/>
</dbReference>
<keyword evidence="12 15" id="KW-0408">Iron</keyword>
<dbReference type="GO" id="GO:0016226">
    <property type="term" value="P:iron-sulfur cluster assembly"/>
    <property type="evidence" value="ECO:0007669"/>
    <property type="project" value="UniProtKB-UniRule"/>
</dbReference>
<keyword evidence="8 15" id="KW-0547">Nucleotide-binding</keyword>
<keyword evidence="10" id="KW-0029">Amino-acid transport</keyword>
<feature type="binding site" evidence="15">
    <location>
        <position position="199"/>
    </location>
    <ligand>
        <name>[4Fe-4S] cluster</name>
        <dbReference type="ChEBI" id="CHEBI:49883"/>
        <note>ligand shared between dimeric partners</note>
    </ligand>
</feature>
<dbReference type="InterPro" id="IPR004840">
    <property type="entry name" value="Amino_acid_permease_CS"/>
</dbReference>
<feature type="transmembrane region" description="Helical" evidence="16">
    <location>
        <begin position="831"/>
        <end position="854"/>
    </location>
</feature>
<evidence type="ECO:0000256" key="14">
    <source>
        <dbReference type="ARBA" id="ARBA00023136"/>
    </source>
</evidence>
<evidence type="ECO:0000256" key="1">
    <source>
        <dbReference type="ARBA" id="ARBA00004141"/>
    </source>
</evidence>
<evidence type="ECO:0000256" key="9">
    <source>
        <dbReference type="ARBA" id="ARBA00022840"/>
    </source>
</evidence>
<dbReference type="AlphaFoldDB" id="H0EHD1"/>
<dbReference type="GO" id="GO:0015171">
    <property type="term" value="F:amino acid transmembrane transporter activity"/>
    <property type="evidence" value="ECO:0007669"/>
    <property type="project" value="TreeGrafter"/>
</dbReference>
<dbReference type="InParanoid" id="H0EHD1"/>
<feature type="transmembrane region" description="Helical" evidence="16">
    <location>
        <begin position="577"/>
        <end position="600"/>
    </location>
</feature>
<feature type="transmembrane region" description="Helical" evidence="16">
    <location>
        <begin position="620"/>
        <end position="640"/>
    </location>
</feature>
<comment type="function">
    <text evidence="15">Component of the cytosolic iron-sulfur (Fe/S) protein assembly (CIA) machinery. Required for maturation of extramitochondrial Fe-S proteins. The NBP35-CFD1 heterotetramer forms a Fe-S scaffold complex, mediating the de novo assembly of an Fe-S cluster and its transfer to target apoproteins.</text>
</comment>
<feature type="transmembrane region" description="Helical" evidence="16">
    <location>
        <begin position="790"/>
        <end position="811"/>
    </location>
</feature>